<keyword evidence="1" id="KW-0479">Metal-binding</keyword>
<dbReference type="Gene3D" id="4.10.60.10">
    <property type="entry name" value="Zinc finger, CCHC-type"/>
    <property type="match status" value="1"/>
</dbReference>
<proteinExistence type="predicted"/>
<dbReference type="GO" id="GO:0003676">
    <property type="term" value="F:nucleic acid binding"/>
    <property type="evidence" value="ECO:0007669"/>
    <property type="project" value="InterPro"/>
</dbReference>
<dbReference type="GO" id="GO:0008270">
    <property type="term" value="F:zinc ion binding"/>
    <property type="evidence" value="ECO:0007669"/>
    <property type="project" value="UniProtKB-KW"/>
</dbReference>
<dbReference type="PROSITE" id="PS50158">
    <property type="entry name" value="ZF_CCHC"/>
    <property type="match status" value="1"/>
</dbReference>
<feature type="domain" description="CCHC-type" evidence="3">
    <location>
        <begin position="246"/>
        <end position="261"/>
    </location>
</feature>
<organism evidence="4">
    <name type="scientific">Tanacetum cinerariifolium</name>
    <name type="common">Dalmatian daisy</name>
    <name type="synonym">Chrysanthemum cinerariifolium</name>
    <dbReference type="NCBI Taxonomy" id="118510"/>
    <lineage>
        <taxon>Eukaryota</taxon>
        <taxon>Viridiplantae</taxon>
        <taxon>Streptophyta</taxon>
        <taxon>Embryophyta</taxon>
        <taxon>Tracheophyta</taxon>
        <taxon>Spermatophyta</taxon>
        <taxon>Magnoliopsida</taxon>
        <taxon>eudicotyledons</taxon>
        <taxon>Gunneridae</taxon>
        <taxon>Pentapetalae</taxon>
        <taxon>asterids</taxon>
        <taxon>campanulids</taxon>
        <taxon>Asterales</taxon>
        <taxon>Asteraceae</taxon>
        <taxon>Asteroideae</taxon>
        <taxon>Anthemideae</taxon>
        <taxon>Anthemidinae</taxon>
        <taxon>Tanacetum</taxon>
    </lineage>
</organism>
<keyword evidence="1" id="KW-0862">Zinc</keyword>
<dbReference type="InterPro" id="IPR001878">
    <property type="entry name" value="Znf_CCHC"/>
</dbReference>
<evidence type="ECO:0000256" key="1">
    <source>
        <dbReference type="PROSITE-ProRule" id="PRU00047"/>
    </source>
</evidence>
<protein>
    <recommendedName>
        <fullName evidence="3">CCHC-type domain-containing protein</fullName>
    </recommendedName>
</protein>
<reference evidence="4" key="1">
    <citation type="journal article" date="2019" name="Sci. Rep.">
        <title>Draft genome of Tanacetum cinerariifolium, the natural source of mosquito coil.</title>
        <authorList>
            <person name="Yamashiro T."/>
            <person name="Shiraishi A."/>
            <person name="Satake H."/>
            <person name="Nakayama K."/>
        </authorList>
    </citation>
    <scope>NUCLEOTIDE SEQUENCE</scope>
</reference>
<keyword evidence="1" id="KW-0863">Zinc-finger</keyword>
<dbReference type="SUPFAM" id="SSF57756">
    <property type="entry name" value="Retrovirus zinc finger-like domains"/>
    <property type="match status" value="1"/>
</dbReference>
<feature type="compositionally biased region" description="Low complexity" evidence="2">
    <location>
        <begin position="164"/>
        <end position="181"/>
    </location>
</feature>
<accession>A0A699GTC8</accession>
<evidence type="ECO:0000256" key="2">
    <source>
        <dbReference type="SAM" id="MobiDB-lite"/>
    </source>
</evidence>
<dbReference type="EMBL" id="BKCJ010046976">
    <property type="protein sequence ID" value="GEW15016.1"/>
    <property type="molecule type" value="Genomic_DNA"/>
</dbReference>
<sequence>MFLFRCKSDFRGVTDWYQEPRIMPLRRLKKKSIKRLVEKCVAKAIEEYEKTRANLDNAGSSEGNSENVGGTVNVQGCSHKTFMIGKPHPLNRTKGVVGLRRWIKKKKIERYIQGFTEEIKGNITSSRPTTLHDAINMARELVEQAVQGRAVKISESNKRKWEDQQGNNHHQQQNQRQEAAKAYVAAPAKGRGYAGNLPWCNRCKAHHLPSLYPPRCSNCHNLGHEEEDRRTRIQVARGNSLQNVTCFGCEEKGHYRDKCPRGRNPQNESACGRAYVMITEEPQQDPNVILGTS</sequence>
<feature type="region of interest" description="Disordered" evidence="2">
    <location>
        <begin position="156"/>
        <end position="181"/>
    </location>
</feature>
<dbReference type="AlphaFoldDB" id="A0A699GTC8"/>
<evidence type="ECO:0000259" key="3">
    <source>
        <dbReference type="PROSITE" id="PS50158"/>
    </source>
</evidence>
<comment type="caution">
    <text evidence="4">The sequence shown here is derived from an EMBL/GenBank/DDBJ whole genome shotgun (WGS) entry which is preliminary data.</text>
</comment>
<dbReference type="InterPro" id="IPR036875">
    <property type="entry name" value="Znf_CCHC_sf"/>
</dbReference>
<evidence type="ECO:0000313" key="4">
    <source>
        <dbReference type="EMBL" id="GEW15016.1"/>
    </source>
</evidence>
<gene>
    <name evidence="4" type="ORF">Tci_186992</name>
</gene>
<name>A0A699GTC8_TANCI</name>